<evidence type="ECO:0000259" key="6">
    <source>
        <dbReference type="Pfam" id="PF00692"/>
    </source>
</evidence>
<dbReference type="NCBIfam" id="NF001862">
    <property type="entry name" value="PRK00601.1"/>
    <property type="match status" value="1"/>
</dbReference>
<dbReference type="InterPro" id="IPR029054">
    <property type="entry name" value="dUTPase-like"/>
</dbReference>
<dbReference type="GO" id="GO:0004170">
    <property type="term" value="F:dUTP diphosphatase activity"/>
    <property type="evidence" value="ECO:0007669"/>
    <property type="project" value="UniProtKB-EC"/>
</dbReference>
<evidence type="ECO:0000256" key="5">
    <source>
        <dbReference type="ARBA" id="ARBA00047686"/>
    </source>
</evidence>
<dbReference type="NCBIfam" id="TIGR00576">
    <property type="entry name" value="dut"/>
    <property type="match status" value="1"/>
</dbReference>
<reference evidence="7" key="1">
    <citation type="submission" date="2023-05" db="EMBL/GenBank/DDBJ databases">
        <title>Mariniplasma microaerophilum sp. nov., a novel anaerobic mollicute isolated from terrestrial mud volcano, Taman Peninsula, Russia.</title>
        <authorList>
            <person name="Khomyakova M.A."/>
            <person name="Merkel A.Y."/>
            <person name="Slobodkin A.I."/>
        </authorList>
    </citation>
    <scope>NUCLEOTIDE SEQUENCE</scope>
    <source>
        <strain evidence="7">M4Ah</strain>
    </source>
</reference>
<dbReference type="GO" id="GO:0006226">
    <property type="term" value="P:dUMP biosynthetic process"/>
    <property type="evidence" value="ECO:0007669"/>
    <property type="project" value="InterPro"/>
</dbReference>
<feature type="domain" description="dUTPase-like" evidence="6">
    <location>
        <begin position="16"/>
        <end position="146"/>
    </location>
</feature>
<evidence type="ECO:0000256" key="2">
    <source>
        <dbReference type="ARBA" id="ARBA00012379"/>
    </source>
</evidence>
<dbReference type="Pfam" id="PF00692">
    <property type="entry name" value="dUTPase"/>
    <property type="match status" value="1"/>
</dbReference>
<comment type="catalytic activity">
    <reaction evidence="5">
        <text>dUTP + H2O = dUMP + diphosphate + H(+)</text>
        <dbReference type="Rhea" id="RHEA:10248"/>
        <dbReference type="ChEBI" id="CHEBI:15377"/>
        <dbReference type="ChEBI" id="CHEBI:15378"/>
        <dbReference type="ChEBI" id="CHEBI:33019"/>
        <dbReference type="ChEBI" id="CHEBI:61555"/>
        <dbReference type="ChEBI" id="CHEBI:246422"/>
        <dbReference type="EC" id="3.6.1.23"/>
    </reaction>
</comment>
<proteinExistence type="inferred from homology"/>
<comment type="caution">
    <text evidence="7">The sequence shown here is derived from an EMBL/GenBank/DDBJ whole genome shotgun (WGS) entry which is preliminary data.</text>
</comment>
<keyword evidence="3 7" id="KW-0378">Hydrolase</keyword>
<keyword evidence="8" id="KW-1185">Reference proteome</keyword>
<dbReference type="InterPro" id="IPR033704">
    <property type="entry name" value="dUTPase_trimeric"/>
</dbReference>
<dbReference type="Gene3D" id="2.70.40.10">
    <property type="match status" value="1"/>
</dbReference>
<dbReference type="InterPro" id="IPR008181">
    <property type="entry name" value="dUTPase"/>
</dbReference>
<evidence type="ECO:0000256" key="1">
    <source>
        <dbReference type="ARBA" id="ARBA00006581"/>
    </source>
</evidence>
<name>A0AAW6U9R3_9MOLU</name>
<keyword evidence="4" id="KW-0546">Nucleotide metabolism</keyword>
<dbReference type="Proteomes" id="UP001431532">
    <property type="component" value="Unassembled WGS sequence"/>
</dbReference>
<gene>
    <name evidence="7" type="primary">dut</name>
    <name evidence="7" type="ORF">QJ521_04925</name>
</gene>
<accession>A0AAW6U9R3</accession>
<dbReference type="GO" id="GO:0046081">
    <property type="term" value="P:dUTP catabolic process"/>
    <property type="evidence" value="ECO:0007669"/>
    <property type="project" value="InterPro"/>
</dbReference>
<dbReference type="CDD" id="cd07557">
    <property type="entry name" value="trimeric_dUTPase"/>
    <property type="match status" value="1"/>
</dbReference>
<dbReference type="EC" id="3.6.1.23" evidence="2"/>
<evidence type="ECO:0000256" key="4">
    <source>
        <dbReference type="ARBA" id="ARBA00023080"/>
    </source>
</evidence>
<dbReference type="EMBL" id="JASCXW010000013">
    <property type="protein sequence ID" value="MDI6452898.1"/>
    <property type="molecule type" value="Genomic_DNA"/>
</dbReference>
<dbReference type="PANTHER" id="PTHR11241:SF0">
    <property type="entry name" value="DEOXYURIDINE 5'-TRIPHOSPHATE NUCLEOTIDOHYDROLASE"/>
    <property type="match status" value="1"/>
</dbReference>
<comment type="similarity">
    <text evidence="1">Belongs to the dUTPase family.</text>
</comment>
<organism evidence="7 8">
    <name type="scientific">Peloplasma aerotolerans</name>
    <dbReference type="NCBI Taxonomy" id="3044389"/>
    <lineage>
        <taxon>Bacteria</taxon>
        <taxon>Bacillati</taxon>
        <taxon>Mycoplasmatota</taxon>
        <taxon>Mollicutes</taxon>
        <taxon>Acholeplasmatales</taxon>
        <taxon>Acholeplasmataceae</taxon>
        <taxon>Peloplasma</taxon>
    </lineage>
</organism>
<evidence type="ECO:0000256" key="3">
    <source>
        <dbReference type="ARBA" id="ARBA00022801"/>
    </source>
</evidence>
<dbReference type="AlphaFoldDB" id="A0AAW6U9R3"/>
<dbReference type="PANTHER" id="PTHR11241">
    <property type="entry name" value="DEOXYURIDINE 5'-TRIPHOSPHATE NUCLEOTIDOHYDROLASE"/>
    <property type="match status" value="1"/>
</dbReference>
<dbReference type="InterPro" id="IPR036157">
    <property type="entry name" value="dUTPase-like_sf"/>
</dbReference>
<evidence type="ECO:0000313" key="7">
    <source>
        <dbReference type="EMBL" id="MDI6452898.1"/>
    </source>
</evidence>
<evidence type="ECO:0000313" key="8">
    <source>
        <dbReference type="Proteomes" id="UP001431532"/>
    </source>
</evidence>
<sequence length="147" mass="16230">MRKFEVIEKYKHLNPQIPKRATDSSAGYDLAAVEDVTIQPNEIKMIPTGLKVQIPKTEAMFIFARSSIAIKKGLLLSNGVGVVDSDYYNNESNEGHIMVSLLNIRDHEVTIEKGERVAQGIFLTYQKTDDDETGNVARLGGFGSSGK</sequence>
<dbReference type="SUPFAM" id="SSF51283">
    <property type="entry name" value="dUTPase-like"/>
    <property type="match status" value="1"/>
</dbReference>
<dbReference type="GO" id="GO:0000287">
    <property type="term" value="F:magnesium ion binding"/>
    <property type="evidence" value="ECO:0007669"/>
    <property type="project" value="InterPro"/>
</dbReference>
<protein>
    <recommendedName>
        <fullName evidence="2">dUTP diphosphatase</fullName>
        <ecNumber evidence="2">3.6.1.23</ecNumber>
    </recommendedName>
</protein>